<evidence type="ECO:0000256" key="10">
    <source>
        <dbReference type="ARBA" id="ARBA00023235"/>
    </source>
</evidence>
<evidence type="ECO:0000256" key="4">
    <source>
        <dbReference type="ARBA" id="ARBA00022741"/>
    </source>
</evidence>
<dbReference type="Pfam" id="PF00270">
    <property type="entry name" value="DEAD"/>
    <property type="match status" value="1"/>
</dbReference>
<evidence type="ECO:0000256" key="1">
    <source>
        <dbReference type="ARBA" id="ARBA00022515"/>
    </source>
</evidence>
<evidence type="ECO:0000256" key="7">
    <source>
        <dbReference type="ARBA" id="ARBA00022833"/>
    </source>
</evidence>
<evidence type="ECO:0000256" key="2">
    <source>
        <dbReference type="ARBA" id="ARBA00022705"/>
    </source>
</evidence>
<evidence type="ECO:0000256" key="5">
    <source>
        <dbReference type="ARBA" id="ARBA00022801"/>
    </source>
</evidence>
<keyword evidence="4 11" id="KW-0547">Nucleotide-binding</keyword>
<name>A0ABU8SGT1_9LACO</name>
<dbReference type="Pfam" id="PF17764">
    <property type="entry name" value="PriA_3primeBD"/>
    <property type="match status" value="1"/>
</dbReference>
<keyword evidence="10 11" id="KW-0413">Isomerase</keyword>
<keyword evidence="3 11" id="KW-0479">Metal-binding</keyword>
<dbReference type="Pfam" id="PF18074">
    <property type="entry name" value="PriA_C"/>
    <property type="match status" value="1"/>
</dbReference>
<proteinExistence type="inferred from homology"/>
<dbReference type="InterPro" id="IPR001650">
    <property type="entry name" value="Helicase_C-like"/>
</dbReference>
<dbReference type="EMBL" id="JAWMWG010000001">
    <property type="protein sequence ID" value="MEJ6348578.1"/>
    <property type="molecule type" value="Genomic_DNA"/>
</dbReference>
<dbReference type="RefSeq" id="WP_339969884.1">
    <property type="nucleotide sequence ID" value="NZ_JAWMWG010000001.1"/>
</dbReference>
<dbReference type="InterPro" id="IPR027417">
    <property type="entry name" value="P-loop_NTPase"/>
</dbReference>
<dbReference type="PROSITE" id="PS51192">
    <property type="entry name" value="HELICASE_ATP_BIND_1"/>
    <property type="match status" value="1"/>
</dbReference>
<feature type="binding site" evidence="11">
    <location>
        <position position="520"/>
    </location>
    <ligand>
        <name>Zn(2+)</name>
        <dbReference type="ChEBI" id="CHEBI:29105"/>
        <label>2</label>
    </ligand>
</feature>
<evidence type="ECO:0000256" key="3">
    <source>
        <dbReference type="ARBA" id="ARBA00022723"/>
    </source>
</evidence>
<keyword evidence="5 11" id="KW-0378">Hydrolase</keyword>
<dbReference type="InterPro" id="IPR005259">
    <property type="entry name" value="PriA"/>
</dbReference>
<feature type="domain" description="Helicase C-terminal" evidence="13">
    <location>
        <begin position="546"/>
        <end position="700"/>
    </location>
</feature>
<comment type="catalytic activity">
    <reaction evidence="11">
        <text>Couples ATP hydrolysis with the unwinding of duplex DNA by translocating in the 3'-5' direction.</text>
        <dbReference type="EC" id="5.6.2.4"/>
    </reaction>
</comment>
<dbReference type="Gene3D" id="3.40.1440.60">
    <property type="entry name" value="PriA, 3(prime) DNA-binding domain"/>
    <property type="match status" value="1"/>
</dbReference>
<dbReference type="CDD" id="cd18804">
    <property type="entry name" value="SF2_C_priA"/>
    <property type="match status" value="1"/>
</dbReference>
<keyword evidence="7 11" id="KW-0862">Zinc</keyword>
<dbReference type="InterPro" id="IPR042115">
    <property type="entry name" value="PriA_3primeBD_sf"/>
</dbReference>
<evidence type="ECO:0000259" key="13">
    <source>
        <dbReference type="PROSITE" id="PS51194"/>
    </source>
</evidence>
<keyword evidence="15" id="KW-1185">Reference proteome</keyword>
<comment type="similarity">
    <text evidence="11">Belongs to the helicase family. PriA subfamily.</text>
</comment>
<dbReference type="InterPro" id="IPR011545">
    <property type="entry name" value="DEAD/DEAH_box_helicase_dom"/>
</dbReference>
<evidence type="ECO:0000256" key="6">
    <source>
        <dbReference type="ARBA" id="ARBA00022806"/>
    </source>
</evidence>
<feature type="binding site" evidence="11">
    <location>
        <position position="538"/>
    </location>
    <ligand>
        <name>Zn(2+)</name>
        <dbReference type="ChEBI" id="CHEBI:29105"/>
        <label>2</label>
    </ligand>
</feature>
<organism evidence="14 15">
    <name type="scientific">Holzapfeliella saturejae</name>
    <dbReference type="NCBI Taxonomy" id="3082953"/>
    <lineage>
        <taxon>Bacteria</taxon>
        <taxon>Bacillati</taxon>
        <taxon>Bacillota</taxon>
        <taxon>Bacilli</taxon>
        <taxon>Lactobacillales</taxon>
        <taxon>Lactobacillaceae</taxon>
        <taxon>Holzapfeliella</taxon>
    </lineage>
</organism>
<dbReference type="InterPro" id="IPR014001">
    <property type="entry name" value="Helicase_ATP-bd"/>
</dbReference>
<dbReference type="Proteomes" id="UP001377804">
    <property type="component" value="Unassembled WGS sequence"/>
</dbReference>
<dbReference type="HAMAP" id="MF_00983">
    <property type="entry name" value="PriA"/>
    <property type="match status" value="1"/>
</dbReference>
<comment type="subunit">
    <text evidence="11">Component of the replication restart primosome.</text>
</comment>
<evidence type="ECO:0000256" key="8">
    <source>
        <dbReference type="ARBA" id="ARBA00022840"/>
    </source>
</evidence>
<dbReference type="Pfam" id="PF00271">
    <property type="entry name" value="Helicase_C"/>
    <property type="match status" value="1"/>
</dbReference>
<evidence type="ECO:0000259" key="12">
    <source>
        <dbReference type="PROSITE" id="PS51192"/>
    </source>
</evidence>
<dbReference type="NCBIfam" id="TIGR00595">
    <property type="entry name" value="priA"/>
    <property type="match status" value="1"/>
</dbReference>
<dbReference type="EC" id="5.6.2.4" evidence="11"/>
<dbReference type="Gene3D" id="3.40.50.300">
    <property type="entry name" value="P-loop containing nucleotide triphosphate hydrolases"/>
    <property type="match status" value="2"/>
</dbReference>
<dbReference type="CDD" id="cd17929">
    <property type="entry name" value="DEXHc_priA"/>
    <property type="match status" value="1"/>
</dbReference>
<feature type="binding site" evidence="11">
    <location>
        <position position="541"/>
    </location>
    <ligand>
        <name>Zn(2+)</name>
        <dbReference type="ChEBI" id="CHEBI:29105"/>
        <label>2</label>
    </ligand>
</feature>
<dbReference type="InterPro" id="IPR040498">
    <property type="entry name" value="PriA_CRR"/>
</dbReference>
<feature type="binding site" evidence="11">
    <location>
        <position position="511"/>
    </location>
    <ligand>
        <name>Zn(2+)</name>
        <dbReference type="ChEBI" id="CHEBI:29105"/>
        <label>1</label>
    </ligand>
</feature>
<evidence type="ECO:0000256" key="9">
    <source>
        <dbReference type="ARBA" id="ARBA00023125"/>
    </source>
</evidence>
<dbReference type="SMART" id="SM00490">
    <property type="entry name" value="HELICc"/>
    <property type="match status" value="1"/>
</dbReference>
<dbReference type="PANTHER" id="PTHR30580:SF0">
    <property type="entry name" value="PRIMOSOMAL PROTEIN N"/>
    <property type="match status" value="1"/>
</dbReference>
<comment type="cofactor">
    <cofactor evidence="11">
        <name>Zn(2+)</name>
        <dbReference type="ChEBI" id="CHEBI:29105"/>
    </cofactor>
    <text evidence="11">Binds 2 zinc ions per subunit.</text>
</comment>
<keyword evidence="1 11" id="KW-0639">Primosome</keyword>
<feature type="binding site" evidence="11">
    <location>
        <position position="551"/>
    </location>
    <ligand>
        <name>Zn(2+)</name>
        <dbReference type="ChEBI" id="CHEBI:29105"/>
        <label>1</label>
    </ligand>
</feature>
<evidence type="ECO:0000256" key="11">
    <source>
        <dbReference type="HAMAP-Rule" id="MF_00983"/>
    </source>
</evidence>
<sequence length="805" mass="91468">MAKFADVIVDVATQDTNKTFQYQIPNQLADLVKRGSRVEVPFGRRKIQGFVVNIKSTSSFSGKTKNLLSVIDEFPPLNSELLQLSDELAKHLFTYRISVIQTMLPNVLKANYQRFLQPTETISESTYQQLFQNQKTNQLPLNQIKDYDLIKLIQKTLQNKETKIVYQVKNKAKDKVATQVELGLGLSIYQKVLETTKANATNQQKLLKFIIQNPQKFPIFQTQLTKEAQLPVSFLSEAEKKGWLTRSKVQINRDPLANLTVSKDTNPKKLTTEQQEAVEAINQPLDNSQKRVFLLEGITGSGKTEVYLQTIAKALGKKKQALMLVPEIALTPQMVRQVFARFGSKVAVLHSGLSDGERYDEWRRINGQEVDVVVGARSAIFAPLQNLGLIIIDEEHESTYKQEENPKYHAREVAKWRANYHQAVLVLGSATPSLESRARAQKNRYQLLLMTKRPTQLALPQVDLIDMTQAHFSSQLDLSDELIAGIKQTIAQKQQVILLLNRRGYANFMLCRDCGYVLKCPHCDISLTLHKDTQQMKCHYCGYETSVPKQCPECQSTRIKFFGSGTQKIEELLQQILPESTILRMDVDTTRRKGGHQKILDAFGNHEADILLGTQMIAKGLDFENVTLVGVINADSGLSFPDFRSSEKTFDLLTQVSGRAGRANLPGKVLIQTYNPDHYAIQLAKNHNYEGFYQKEMAIRRQGQYPPYFYLNLITVTSKLEQKAAMAAFKIKSLLKKELSDQALILGPTPQAVTRLKDHYYYQILIKYKVEPKLYATLNTIKAQAFDSKKDKVNIYLDVDPYQFN</sequence>
<comment type="caution">
    <text evidence="14">The sequence shown here is derived from an EMBL/GenBank/DDBJ whole genome shotgun (WGS) entry which is preliminary data.</text>
</comment>
<comment type="catalytic activity">
    <reaction evidence="11">
        <text>ATP + H2O = ADP + phosphate + H(+)</text>
        <dbReference type="Rhea" id="RHEA:13065"/>
        <dbReference type="ChEBI" id="CHEBI:15377"/>
        <dbReference type="ChEBI" id="CHEBI:15378"/>
        <dbReference type="ChEBI" id="CHEBI:30616"/>
        <dbReference type="ChEBI" id="CHEBI:43474"/>
        <dbReference type="ChEBI" id="CHEBI:456216"/>
        <dbReference type="EC" id="5.6.2.4"/>
    </reaction>
</comment>
<feature type="domain" description="Helicase ATP-binding" evidence="12">
    <location>
        <begin position="284"/>
        <end position="450"/>
    </location>
</feature>
<evidence type="ECO:0000313" key="14">
    <source>
        <dbReference type="EMBL" id="MEJ6348578.1"/>
    </source>
</evidence>
<dbReference type="SMART" id="SM00487">
    <property type="entry name" value="DEXDc"/>
    <property type="match status" value="1"/>
</dbReference>
<keyword evidence="2 11" id="KW-0235">DNA replication</keyword>
<gene>
    <name evidence="11 14" type="primary">priA</name>
    <name evidence="14" type="ORF">R4Y45_04970</name>
</gene>
<comment type="function">
    <text evidence="11">Initiates the restart of stalled replication forks, which reloads the replicative helicase on sites other than the origin of replication. Recognizes and binds to abandoned replication forks and remodels them to uncover a helicase loading site. Promotes assembly of the primosome at these replication forks.</text>
</comment>
<accession>A0ABU8SGT1</accession>
<keyword evidence="6 11" id="KW-0347">Helicase</keyword>
<dbReference type="NCBIfam" id="NF004066">
    <property type="entry name" value="PRK05580.1-3"/>
    <property type="match status" value="1"/>
</dbReference>
<feature type="binding site" evidence="11">
    <location>
        <position position="523"/>
    </location>
    <ligand>
        <name>Zn(2+)</name>
        <dbReference type="ChEBI" id="CHEBI:29105"/>
        <label>2</label>
    </ligand>
</feature>
<dbReference type="PROSITE" id="PS51194">
    <property type="entry name" value="HELICASE_CTER"/>
    <property type="match status" value="1"/>
</dbReference>
<reference evidence="14 15" key="1">
    <citation type="submission" date="2023-10" db="EMBL/GenBank/DDBJ databases">
        <title>Holzapfeliella saturejae sp. nov. isolated from Satureja montana flowers.</title>
        <authorList>
            <person name="Alcantara C."/>
            <person name="Zuniga M."/>
            <person name="Landete J.M."/>
            <person name="Monedero V."/>
        </authorList>
    </citation>
    <scope>NUCLEOTIDE SEQUENCE [LARGE SCALE GENOMIC DNA]</scope>
    <source>
        <strain evidence="14 15">He02</strain>
    </source>
</reference>
<dbReference type="PANTHER" id="PTHR30580">
    <property type="entry name" value="PRIMOSOMAL PROTEIN N"/>
    <property type="match status" value="1"/>
</dbReference>
<dbReference type="SUPFAM" id="SSF52540">
    <property type="entry name" value="P-loop containing nucleoside triphosphate hydrolases"/>
    <property type="match status" value="2"/>
</dbReference>
<feature type="binding site" evidence="11">
    <location>
        <position position="514"/>
    </location>
    <ligand>
        <name>Zn(2+)</name>
        <dbReference type="ChEBI" id="CHEBI:29105"/>
        <label>1</label>
    </ligand>
</feature>
<dbReference type="Pfam" id="PF18319">
    <property type="entry name" value="Zn_ribbon_PriA"/>
    <property type="match status" value="1"/>
</dbReference>
<evidence type="ECO:0000313" key="15">
    <source>
        <dbReference type="Proteomes" id="UP001377804"/>
    </source>
</evidence>
<dbReference type="InterPro" id="IPR041222">
    <property type="entry name" value="PriA_3primeBD"/>
</dbReference>
<dbReference type="GO" id="GO:0016787">
    <property type="term" value="F:hydrolase activity"/>
    <property type="evidence" value="ECO:0007669"/>
    <property type="project" value="UniProtKB-KW"/>
</dbReference>
<protein>
    <recommendedName>
        <fullName evidence="11">Replication restart protein PriA</fullName>
    </recommendedName>
    <alternativeName>
        <fullName evidence="11">ATP-dependent DNA helicase PriA</fullName>
        <ecNumber evidence="11">5.6.2.4</ecNumber>
    </alternativeName>
    <alternativeName>
        <fullName evidence="11">DNA 3'-5' helicase PriA</fullName>
    </alternativeName>
</protein>
<feature type="binding site" evidence="11">
    <location>
        <position position="554"/>
    </location>
    <ligand>
        <name>Zn(2+)</name>
        <dbReference type="ChEBI" id="CHEBI:29105"/>
        <label>1</label>
    </ligand>
</feature>
<keyword evidence="9 11" id="KW-0238">DNA-binding</keyword>
<keyword evidence="8 11" id="KW-0067">ATP-binding</keyword>
<dbReference type="InterPro" id="IPR041236">
    <property type="entry name" value="PriA_C"/>
</dbReference>